<feature type="signal peptide" evidence="1">
    <location>
        <begin position="1"/>
        <end position="19"/>
    </location>
</feature>
<protein>
    <recommendedName>
        <fullName evidence="4">Ribosome association toxin RatA</fullName>
    </recommendedName>
</protein>
<dbReference type="SUPFAM" id="SSF55961">
    <property type="entry name" value="Bet v1-like"/>
    <property type="match status" value="1"/>
</dbReference>
<dbReference type="EMBL" id="QICN01000022">
    <property type="protein sequence ID" value="PXV62921.1"/>
    <property type="molecule type" value="Genomic_DNA"/>
</dbReference>
<evidence type="ECO:0008006" key="4">
    <source>
        <dbReference type="Google" id="ProtNLM"/>
    </source>
</evidence>
<gene>
    <name evidence="2" type="ORF">C8D93_1225</name>
</gene>
<evidence type="ECO:0000313" key="2">
    <source>
        <dbReference type="EMBL" id="PXV62921.1"/>
    </source>
</evidence>
<sequence>MRAGPAALLAVCAILPAAAAEIEKLEVTRTEARFGMTLSARLDVPLEDSYRVLGNFDELPRINDAVEEVRLLDGAPAGAQRLYTRVRVCVWLFCRHLDQVQDMWPIAGDDARGYNAAVLPERSNLRFGNARWRLRDCDGVTCLRFDAQLEPDFWVPPVIGPWAIERAMRREAIATAEGIERRALATSVAADTAP</sequence>
<proteinExistence type="predicted"/>
<dbReference type="InterPro" id="IPR023393">
    <property type="entry name" value="START-like_dom_sf"/>
</dbReference>
<keyword evidence="3" id="KW-1185">Reference proteome</keyword>
<accession>A0A318E4I2</accession>
<organism evidence="2 3">
    <name type="scientific">Sinimarinibacterium flocculans</name>
    <dbReference type="NCBI Taxonomy" id="985250"/>
    <lineage>
        <taxon>Bacteria</taxon>
        <taxon>Pseudomonadati</taxon>
        <taxon>Pseudomonadota</taxon>
        <taxon>Gammaproteobacteria</taxon>
        <taxon>Nevskiales</taxon>
        <taxon>Nevskiaceae</taxon>
        <taxon>Sinimarinibacterium</taxon>
    </lineage>
</organism>
<dbReference type="Proteomes" id="UP000248330">
    <property type="component" value="Unassembled WGS sequence"/>
</dbReference>
<dbReference type="Gene3D" id="3.30.530.20">
    <property type="match status" value="1"/>
</dbReference>
<feature type="chain" id="PRO_5016327541" description="Ribosome association toxin RatA" evidence="1">
    <location>
        <begin position="20"/>
        <end position="194"/>
    </location>
</feature>
<evidence type="ECO:0000256" key="1">
    <source>
        <dbReference type="SAM" id="SignalP"/>
    </source>
</evidence>
<name>A0A318E4I2_9GAMM</name>
<reference evidence="2 3" key="1">
    <citation type="submission" date="2018-04" db="EMBL/GenBank/DDBJ databases">
        <title>Genomic Encyclopedia of Type Strains, Phase IV (KMG-IV): sequencing the most valuable type-strain genomes for metagenomic binning, comparative biology and taxonomic classification.</title>
        <authorList>
            <person name="Goeker M."/>
        </authorList>
    </citation>
    <scope>NUCLEOTIDE SEQUENCE [LARGE SCALE GENOMIC DNA]</scope>
    <source>
        <strain evidence="2 3">DSM 104150</strain>
    </source>
</reference>
<dbReference type="RefSeq" id="WP_110267038.1">
    <property type="nucleotide sequence ID" value="NZ_CAWNXA010000022.1"/>
</dbReference>
<dbReference type="OrthoDB" id="5568133at2"/>
<comment type="caution">
    <text evidence="2">The sequence shown here is derived from an EMBL/GenBank/DDBJ whole genome shotgun (WGS) entry which is preliminary data.</text>
</comment>
<evidence type="ECO:0000313" key="3">
    <source>
        <dbReference type="Proteomes" id="UP000248330"/>
    </source>
</evidence>
<dbReference type="AlphaFoldDB" id="A0A318E4I2"/>
<keyword evidence="1" id="KW-0732">Signal</keyword>